<dbReference type="Pfam" id="PF24626">
    <property type="entry name" value="SH3_Tf2-1"/>
    <property type="match status" value="1"/>
</dbReference>
<evidence type="ECO:0000313" key="3">
    <source>
        <dbReference type="Proteomes" id="UP001374535"/>
    </source>
</evidence>
<dbReference type="EMBL" id="CP144690">
    <property type="protein sequence ID" value="WVY92183.1"/>
    <property type="molecule type" value="Genomic_DNA"/>
</dbReference>
<dbReference type="Proteomes" id="UP001374535">
    <property type="component" value="Chromosome 11"/>
</dbReference>
<protein>
    <recommendedName>
        <fullName evidence="1">Tf2-1-like SH3-like domain-containing protein</fullName>
    </recommendedName>
</protein>
<dbReference type="InterPro" id="IPR016197">
    <property type="entry name" value="Chromo-like_dom_sf"/>
</dbReference>
<organism evidence="2 3">
    <name type="scientific">Vigna mungo</name>
    <name type="common">Black gram</name>
    <name type="synonym">Phaseolus mungo</name>
    <dbReference type="NCBI Taxonomy" id="3915"/>
    <lineage>
        <taxon>Eukaryota</taxon>
        <taxon>Viridiplantae</taxon>
        <taxon>Streptophyta</taxon>
        <taxon>Embryophyta</taxon>
        <taxon>Tracheophyta</taxon>
        <taxon>Spermatophyta</taxon>
        <taxon>Magnoliopsida</taxon>
        <taxon>eudicotyledons</taxon>
        <taxon>Gunneridae</taxon>
        <taxon>Pentapetalae</taxon>
        <taxon>rosids</taxon>
        <taxon>fabids</taxon>
        <taxon>Fabales</taxon>
        <taxon>Fabaceae</taxon>
        <taxon>Papilionoideae</taxon>
        <taxon>50 kb inversion clade</taxon>
        <taxon>NPAAA clade</taxon>
        <taxon>indigoferoid/millettioid clade</taxon>
        <taxon>Phaseoleae</taxon>
        <taxon>Vigna</taxon>
    </lineage>
</organism>
<feature type="domain" description="Tf2-1-like SH3-like" evidence="1">
    <location>
        <begin position="39"/>
        <end position="103"/>
    </location>
</feature>
<dbReference type="PANTHER" id="PTHR46148">
    <property type="entry name" value="CHROMO DOMAIN-CONTAINING PROTEIN"/>
    <property type="match status" value="1"/>
</dbReference>
<gene>
    <name evidence="2" type="ORF">V8G54_037697</name>
</gene>
<accession>A0AAQ3MK20</accession>
<reference evidence="2 3" key="1">
    <citation type="journal article" date="2023" name="Life. Sci Alliance">
        <title>Evolutionary insights into 3D genome organization and epigenetic landscape of Vigna mungo.</title>
        <authorList>
            <person name="Junaid A."/>
            <person name="Singh B."/>
            <person name="Bhatia S."/>
        </authorList>
    </citation>
    <scope>NUCLEOTIDE SEQUENCE [LARGE SCALE GENOMIC DNA]</scope>
    <source>
        <strain evidence="2">Urdbean</strain>
    </source>
</reference>
<dbReference type="AlphaFoldDB" id="A0AAQ3MK20"/>
<evidence type="ECO:0000313" key="2">
    <source>
        <dbReference type="EMBL" id="WVY92183.1"/>
    </source>
</evidence>
<dbReference type="InterPro" id="IPR056924">
    <property type="entry name" value="SH3_Tf2-1"/>
</dbReference>
<sequence>MCLLCEEVLSLLKHNLLKAQKRVKKNADLKRREVNFDVGSWVYVKLQPYHQIFVSGFEFHKLAKCFYGPFQLTTKMGHVAYKLDLPDTSRIHNVLHCSVLKAYEGPLPPSIDPLTPLSYDNLLVTPLAMLGFKTNNVNGVLKRLALVQWQGLSPDETSWEDWITL</sequence>
<dbReference type="PANTHER" id="PTHR46148:SF52">
    <property type="entry name" value="OS04G0603800 PROTEIN"/>
    <property type="match status" value="1"/>
</dbReference>
<proteinExistence type="predicted"/>
<dbReference type="SUPFAM" id="SSF54160">
    <property type="entry name" value="Chromo domain-like"/>
    <property type="match status" value="1"/>
</dbReference>
<keyword evidence="3" id="KW-1185">Reference proteome</keyword>
<name>A0AAQ3MK20_VIGMU</name>
<evidence type="ECO:0000259" key="1">
    <source>
        <dbReference type="Pfam" id="PF24626"/>
    </source>
</evidence>